<dbReference type="EMBL" id="KQ087181">
    <property type="protein sequence ID" value="KLT45418.1"/>
    <property type="molecule type" value="Genomic_DNA"/>
</dbReference>
<dbReference type="AlphaFoldDB" id="A0A0J0XWJ4"/>
<name>A0A0J0XWJ4_9TREE</name>
<gene>
    <name evidence="1" type="ORF">CC85DRAFT_282484</name>
</gene>
<feature type="non-terminal residue" evidence="1">
    <location>
        <position position="82"/>
    </location>
</feature>
<dbReference type="Proteomes" id="UP000053611">
    <property type="component" value="Unassembled WGS sequence"/>
</dbReference>
<organism evidence="1 2">
    <name type="scientific">Cutaneotrichosporon oleaginosum</name>
    <dbReference type="NCBI Taxonomy" id="879819"/>
    <lineage>
        <taxon>Eukaryota</taxon>
        <taxon>Fungi</taxon>
        <taxon>Dikarya</taxon>
        <taxon>Basidiomycota</taxon>
        <taxon>Agaricomycotina</taxon>
        <taxon>Tremellomycetes</taxon>
        <taxon>Trichosporonales</taxon>
        <taxon>Trichosporonaceae</taxon>
        <taxon>Cutaneotrichosporon</taxon>
    </lineage>
</organism>
<accession>A0A0J0XWJ4</accession>
<proteinExistence type="predicted"/>
<protein>
    <submittedName>
        <fullName evidence="1">Uncharacterized protein</fullName>
    </submittedName>
</protein>
<sequence length="82" mass="9012">MTSAGGATLASASHASIWALSSVLGTTSSYLRLVSQLIRAEKFRYHPREIVEWIQLLGQQRCSNGAAIDSDAGHRKDYRVLH</sequence>
<evidence type="ECO:0000313" key="1">
    <source>
        <dbReference type="EMBL" id="KLT45418.1"/>
    </source>
</evidence>
<keyword evidence="2" id="KW-1185">Reference proteome</keyword>
<reference evidence="1 2" key="1">
    <citation type="submission" date="2015-03" db="EMBL/GenBank/DDBJ databases">
        <title>Genomics and transcriptomics of the oil-accumulating basidiomycete yeast T. oleaginosus allow insights into substrate utilization and the diverse evolutionary trajectories of mating systems in fungi.</title>
        <authorList>
            <consortium name="DOE Joint Genome Institute"/>
            <person name="Kourist R."/>
            <person name="Kracht O."/>
            <person name="Bracharz F."/>
            <person name="Lipzen A."/>
            <person name="Nolan M."/>
            <person name="Ohm R."/>
            <person name="Grigoriev I."/>
            <person name="Sun S."/>
            <person name="Heitman J."/>
            <person name="Bruck T."/>
            <person name="Nowrousian M."/>
        </authorList>
    </citation>
    <scope>NUCLEOTIDE SEQUENCE [LARGE SCALE GENOMIC DNA]</scope>
    <source>
        <strain evidence="1 2">IBC0246</strain>
    </source>
</reference>
<dbReference type="OrthoDB" id="20295at2759"/>
<evidence type="ECO:0000313" key="2">
    <source>
        <dbReference type="Proteomes" id="UP000053611"/>
    </source>
</evidence>